<organism evidence="12 13">
    <name type="scientific">Oceanibaculum indicum P24</name>
    <dbReference type="NCBI Taxonomy" id="1207063"/>
    <lineage>
        <taxon>Bacteria</taxon>
        <taxon>Pseudomonadati</taxon>
        <taxon>Pseudomonadota</taxon>
        <taxon>Alphaproteobacteria</taxon>
        <taxon>Rhodospirillales</taxon>
        <taxon>Oceanibaculaceae</taxon>
        <taxon>Oceanibaculum</taxon>
    </lineage>
</organism>
<dbReference type="PANTHER" id="PTHR30372">
    <property type="entry name" value="LIPID-A-DISACCHARIDE SYNTHASE"/>
    <property type="match status" value="1"/>
</dbReference>
<accession>K2JY88</accession>
<evidence type="ECO:0000256" key="6">
    <source>
        <dbReference type="ARBA" id="ARBA00022556"/>
    </source>
</evidence>
<evidence type="ECO:0000256" key="1">
    <source>
        <dbReference type="ARBA" id="ARBA00002056"/>
    </source>
</evidence>
<evidence type="ECO:0000256" key="9">
    <source>
        <dbReference type="ARBA" id="ARBA00023098"/>
    </source>
</evidence>
<evidence type="ECO:0000256" key="4">
    <source>
        <dbReference type="ARBA" id="ARBA00020902"/>
    </source>
</evidence>
<gene>
    <name evidence="11" type="primary">lpxB</name>
    <name evidence="12" type="ORF">P24_10495</name>
</gene>
<evidence type="ECO:0000256" key="2">
    <source>
        <dbReference type="ARBA" id="ARBA00007868"/>
    </source>
</evidence>
<keyword evidence="9 11" id="KW-0443">Lipid metabolism</keyword>
<proteinExistence type="inferred from homology"/>
<comment type="pathway">
    <text evidence="11">Bacterial outer membrane biogenesis; LPS lipid A biosynthesis.</text>
</comment>
<keyword evidence="6 11" id="KW-0441">Lipid A biosynthesis</keyword>
<evidence type="ECO:0000256" key="5">
    <source>
        <dbReference type="ARBA" id="ARBA00022516"/>
    </source>
</evidence>
<name>K2JY88_9PROT</name>
<comment type="similarity">
    <text evidence="2 11">Belongs to the LpxB family.</text>
</comment>
<dbReference type="PANTHER" id="PTHR30372:SF4">
    <property type="entry name" value="LIPID-A-DISACCHARIDE SYNTHASE, MITOCHONDRIAL-RELATED"/>
    <property type="match status" value="1"/>
</dbReference>
<dbReference type="NCBIfam" id="TIGR00215">
    <property type="entry name" value="lpxB"/>
    <property type="match status" value="1"/>
</dbReference>
<dbReference type="AlphaFoldDB" id="K2JY88"/>
<dbReference type="Pfam" id="PF02684">
    <property type="entry name" value="LpxB"/>
    <property type="match status" value="1"/>
</dbReference>
<dbReference type="EMBL" id="AMRL01000012">
    <property type="protein sequence ID" value="EKE75279.1"/>
    <property type="molecule type" value="Genomic_DNA"/>
</dbReference>
<keyword evidence="7 11" id="KW-0328">Glycosyltransferase</keyword>
<dbReference type="PATRIC" id="fig|1207063.3.peg.2124"/>
<dbReference type="STRING" id="1207063.P24_10495"/>
<dbReference type="GO" id="GO:0009245">
    <property type="term" value="P:lipid A biosynthetic process"/>
    <property type="evidence" value="ECO:0007669"/>
    <property type="project" value="UniProtKB-UniRule"/>
</dbReference>
<dbReference type="eggNOG" id="COG0763">
    <property type="taxonomic scope" value="Bacteria"/>
</dbReference>
<evidence type="ECO:0000256" key="3">
    <source>
        <dbReference type="ARBA" id="ARBA00012687"/>
    </source>
</evidence>
<keyword evidence="5 11" id="KW-0444">Lipid biosynthesis</keyword>
<dbReference type="InterPro" id="IPR003835">
    <property type="entry name" value="Glyco_trans_19"/>
</dbReference>
<comment type="catalytic activity">
    <reaction evidence="10 11">
        <text>a lipid X + a UDP-2-N,3-O-bis[(3R)-3-hydroxyacyl]-alpha-D-glucosamine = a lipid A disaccharide + UDP + H(+)</text>
        <dbReference type="Rhea" id="RHEA:67828"/>
        <dbReference type="ChEBI" id="CHEBI:15378"/>
        <dbReference type="ChEBI" id="CHEBI:58223"/>
        <dbReference type="ChEBI" id="CHEBI:137748"/>
        <dbReference type="ChEBI" id="CHEBI:176338"/>
        <dbReference type="ChEBI" id="CHEBI:176343"/>
        <dbReference type="EC" id="2.4.1.182"/>
    </reaction>
</comment>
<comment type="caution">
    <text evidence="12">The sequence shown here is derived from an EMBL/GenBank/DDBJ whole genome shotgun (WGS) entry which is preliminary data.</text>
</comment>
<dbReference type="GO" id="GO:0008915">
    <property type="term" value="F:lipid-A-disaccharide synthase activity"/>
    <property type="evidence" value="ECO:0007669"/>
    <property type="project" value="UniProtKB-UniRule"/>
</dbReference>
<dbReference type="GO" id="GO:0005543">
    <property type="term" value="F:phospholipid binding"/>
    <property type="evidence" value="ECO:0007669"/>
    <property type="project" value="TreeGrafter"/>
</dbReference>
<keyword evidence="13" id="KW-1185">Reference proteome</keyword>
<evidence type="ECO:0000256" key="11">
    <source>
        <dbReference type="HAMAP-Rule" id="MF_00392"/>
    </source>
</evidence>
<dbReference type="GO" id="GO:0016020">
    <property type="term" value="C:membrane"/>
    <property type="evidence" value="ECO:0007669"/>
    <property type="project" value="GOC"/>
</dbReference>
<comment type="function">
    <text evidence="1 11">Condensation of UDP-2,3-diacylglucosamine and 2,3-diacylglucosamine-1-phosphate to form lipid A disaccharide, a precursor of lipid A, a phosphorylated glycolipid that anchors the lipopolysaccharide to the outer membrane of the cell.</text>
</comment>
<evidence type="ECO:0000256" key="7">
    <source>
        <dbReference type="ARBA" id="ARBA00022676"/>
    </source>
</evidence>
<dbReference type="SUPFAM" id="SSF53756">
    <property type="entry name" value="UDP-Glycosyltransferase/glycogen phosphorylase"/>
    <property type="match status" value="1"/>
</dbReference>
<sequence>MSEAPAPLIFIIAGEHSGDALGAKVMAGLKQATDGHVRIAGIGGPEMAAQGLQSLFPMRELAIMGLLEVIPHIPRVLRRIDETVKAIEAARPDAVLTIDAPGFCFRVAKKLHGQGIPLVHLVAPTVWAWKPKRAEKIAKFLDHLLVILPFEPPYFTRHGLETSYVGHPIVENPAGDGAAFRTRHDIPADATLLAVLPGSRRGEIDRLLPPFAEAVARLAQRHPGLRVALPAVDSLRDRISEAVANWPVPVTLCDGANEKADLFAAADLALSAAGTAVLELVLAGIPTVAAYKVNAVSYRIARQLVSLTRYTLPNILLEAEIVPELIQADCTADRLEAALETLLSDPAARARQVEAGVRLKEMLGGNDTAPSQRIADKLLAIAGECAKSRN</sequence>
<protein>
    <recommendedName>
        <fullName evidence="4 11">Lipid-A-disaccharide synthase</fullName>
        <ecNumber evidence="3 11">2.4.1.182</ecNumber>
    </recommendedName>
</protein>
<keyword evidence="8 11" id="KW-0808">Transferase</keyword>
<dbReference type="RefSeq" id="WP_008944705.1">
    <property type="nucleotide sequence ID" value="NZ_AMRL01000012.1"/>
</dbReference>
<evidence type="ECO:0000256" key="10">
    <source>
        <dbReference type="ARBA" id="ARBA00048975"/>
    </source>
</evidence>
<reference evidence="12 13" key="1">
    <citation type="journal article" date="2012" name="J. Bacteriol.">
        <title>Genome Sequence of Oceanibaculum indicum Type Strain P24.</title>
        <authorList>
            <person name="Lai Q."/>
            <person name="Shao Z."/>
        </authorList>
    </citation>
    <scope>NUCLEOTIDE SEQUENCE [LARGE SCALE GENOMIC DNA]</scope>
    <source>
        <strain evidence="12 13">P24</strain>
    </source>
</reference>
<evidence type="ECO:0000256" key="8">
    <source>
        <dbReference type="ARBA" id="ARBA00022679"/>
    </source>
</evidence>
<dbReference type="Gene3D" id="3.40.50.2000">
    <property type="entry name" value="Glycogen Phosphorylase B"/>
    <property type="match status" value="1"/>
</dbReference>
<dbReference type="EC" id="2.4.1.182" evidence="3 11"/>
<dbReference type="HAMAP" id="MF_00392">
    <property type="entry name" value="LpxB"/>
    <property type="match status" value="1"/>
</dbReference>
<dbReference type="Proteomes" id="UP000006746">
    <property type="component" value="Unassembled WGS sequence"/>
</dbReference>
<evidence type="ECO:0000313" key="12">
    <source>
        <dbReference type="EMBL" id="EKE75279.1"/>
    </source>
</evidence>
<evidence type="ECO:0000313" key="13">
    <source>
        <dbReference type="Proteomes" id="UP000006746"/>
    </source>
</evidence>
<dbReference type="UniPathway" id="UPA00973"/>